<accession>A0ABS7ZNQ2</accession>
<dbReference type="Proteomes" id="UP000714380">
    <property type="component" value="Unassembled WGS sequence"/>
</dbReference>
<dbReference type="SUPFAM" id="SSF53822">
    <property type="entry name" value="Periplasmic binding protein-like I"/>
    <property type="match status" value="1"/>
</dbReference>
<dbReference type="InterPro" id="IPR028082">
    <property type="entry name" value="Peripla_BP_I"/>
</dbReference>
<dbReference type="PANTHER" id="PTHR47628:SF1">
    <property type="entry name" value="ALIPHATIC AMIDASE EXPRESSION-REGULATING PROTEIN"/>
    <property type="match status" value="1"/>
</dbReference>
<dbReference type="Pfam" id="PF13433">
    <property type="entry name" value="Peripla_BP_5"/>
    <property type="match status" value="1"/>
</dbReference>
<keyword evidence="2" id="KW-1185">Reference proteome</keyword>
<dbReference type="PANTHER" id="PTHR47628">
    <property type="match status" value="1"/>
</dbReference>
<name>A0ABS7ZNQ2_9GAMM</name>
<evidence type="ECO:0000313" key="1">
    <source>
        <dbReference type="EMBL" id="MCA6063340.1"/>
    </source>
</evidence>
<dbReference type="RefSeq" id="WP_225673254.1">
    <property type="nucleotide sequence ID" value="NZ_JAEDAH010000032.1"/>
</dbReference>
<dbReference type="EMBL" id="JAEDAH010000032">
    <property type="protein sequence ID" value="MCA6063340.1"/>
    <property type="molecule type" value="Genomic_DNA"/>
</dbReference>
<protein>
    <submittedName>
        <fullName evidence="1">Transporter substrate-binding protein</fullName>
    </submittedName>
</protein>
<comment type="caution">
    <text evidence="1">The sequence shown here is derived from an EMBL/GenBank/DDBJ whole genome shotgun (WGS) entry which is preliminary data.</text>
</comment>
<proteinExistence type="predicted"/>
<gene>
    <name evidence="1" type="ORF">I9W95_06935</name>
</gene>
<sequence>MKATVISVLVLTVLLIAWFWPVQKEAQSVIIVADLSSQLAERDRHLATDLPVWLNEAAAQAHQRLNILFLDSHQPAGKLVEQLETHLASGVHIVMGCGDSACVRTLIPALERHKAVLLYPASSEGLIDSDQVVHLGPVASQYLFPSISWIRHNLGRNIMFIGSESARSHMLARLISGQLNADKQLSLIDREFMRDSSEISSIIDKAKYYKSDVIVFDACEWIAVPGFISGLESSGASVFSLCIDQRPADESSLYYVSGYYDNRHNPENVRLKSLLGELNPVRINSHWMAQLWQQALDSDHLNSSRQWKEHLRSSNALIASGPAQIDQHLEGTWRPVYIIKKSSDRLTDGEVLMWMSDQPLRPVMFPGLEAPSDWLHFLTIYWRNAGGEWRSAITGSSSS</sequence>
<reference evidence="1 2" key="1">
    <citation type="submission" date="2020-12" db="EMBL/GenBank/DDBJ databases">
        <title>Novel Thalassolituus-related marine hydrocarbonoclastic bacteria mediated algae-derived hydrocarbons mineralization in twilight zone of the northern South China Sea.</title>
        <authorList>
            <person name="Dong C."/>
        </authorList>
    </citation>
    <scope>NUCLEOTIDE SEQUENCE [LARGE SCALE GENOMIC DNA]</scope>
    <source>
        <strain evidence="1 2">IMCC1826</strain>
    </source>
</reference>
<evidence type="ECO:0000313" key="2">
    <source>
        <dbReference type="Proteomes" id="UP000714380"/>
    </source>
</evidence>
<dbReference type="Gene3D" id="3.40.50.2300">
    <property type="match status" value="2"/>
</dbReference>
<organism evidence="1 2">
    <name type="scientific">Thalassolituus marinus</name>
    <dbReference type="NCBI Taxonomy" id="671053"/>
    <lineage>
        <taxon>Bacteria</taxon>
        <taxon>Pseudomonadati</taxon>
        <taxon>Pseudomonadota</taxon>
        <taxon>Gammaproteobacteria</taxon>
        <taxon>Oceanospirillales</taxon>
        <taxon>Oceanospirillaceae</taxon>
        <taxon>Thalassolituus</taxon>
    </lineage>
</organism>